<name>A0A6J6X7X0_9ZZZZ</name>
<dbReference type="AlphaFoldDB" id="A0A6J6X7X0"/>
<sequence length="45" mass="4911">MMRPLANGPRSLIVHVVLAPEFVLMILTTVPNGKVLCAHEEEVNA</sequence>
<protein>
    <submittedName>
        <fullName evidence="1">Unannotated protein</fullName>
    </submittedName>
</protein>
<evidence type="ECO:0000313" key="1">
    <source>
        <dbReference type="EMBL" id="CAB4791416.1"/>
    </source>
</evidence>
<accession>A0A6J6X7X0</accession>
<proteinExistence type="predicted"/>
<gene>
    <name evidence="1" type="ORF">UFOPK2996_00492</name>
</gene>
<reference evidence="1" key="1">
    <citation type="submission" date="2020-05" db="EMBL/GenBank/DDBJ databases">
        <authorList>
            <person name="Chiriac C."/>
            <person name="Salcher M."/>
            <person name="Ghai R."/>
            <person name="Kavagutti S V."/>
        </authorList>
    </citation>
    <scope>NUCLEOTIDE SEQUENCE</scope>
</reference>
<dbReference type="EMBL" id="CAFAAH010000045">
    <property type="protein sequence ID" value="CAB4791416.1"/>
    <property type="molecule type" value="Genomic_DNA"/>
</dbReference>
<organism evidence="1">
    <name type="scientific">freshwater metagenome</name>
    <dbReference type="NCBI Taxonomy" id="449393"/>
    <lineage>
        <taxon>unclassified sequences</taxon>
        <taxon>metagenomes</taxon>
        <taxon>ecological metagenomes</taxon>
    </lineage>
</organism>